<accession>A0ABN9PXC8</accession>
<keyword evidence="2" id="KW-1185">Reference proteome</keyword>
<organism evidence="1 2">
    <name type="scientific">Prorocentrum cordatum</name>
    <dbReference type="NCBI Taxonomy" id="2364126"/>
    <lineage>
        <taxon>Eukaryota</taxon>
        <taxon>Sar</taxon>
        <taxon>Alveolata</taxon>
        <taxon>Dinophyceae</taxon>
        <taxon>Prorocentrales</taxon>
        <taxon>Prorocentraceae</taxon>
        <taxon>Prorocentrum</taxon>
    </lineage>
</organism>
<gene>
    <name evidence="1" type="ORF">PCOR1329_LOCUS6879</name>
</gene>
<feature type="non-terminal residue" evidence="1">
    <location>
        <position position="1"/>
    </location>
</feature>
<proteinExistence type="predicted"/>
<evidence type="ECO:0000313" key="1">
    <source>
        <dbReference type="EMBL" id="CAK0797952.1"/>
    </source>
</evidence>
<protein>
    <submittedName>
        <fullName evidence="1">Uncharacterized protein</fullName>
    </submittedName>
</protein>
<sequence length="144" mass="15762">GGGPGGAAGSALAAPGETQWGRRLPLVPFDAPSLNFWAIWSGDNTSEENIALWAEYQAKMVSYLNTQFWQGQPNVSLRILVINPVQNSNLSLENFIRNYDKLTNNSFGDVFHFALFFYQASSGSLCPGGGEEASGWRECACKRH</sequence>
<dbReference type="EMBL" id="CAUYUJ010001854">
    <property type="protein sequence ID" value="CAK0797952.1"/>
    <property type="molecule type" value="Genomic_DNA"/>
</dbReference>
<name>A0ABN9PXC8_9DINO</name>
<reference evidence="1" key="1">
    <citation type="submission" date="2023-10" db="EMBL/GenBank/DDBJ databases">
        <authorList>
            <person name="Chen Y."/>
            <person name="Shah S."/>
            <person name="Dougan E. K."/>
            <person name="Thang M."/>
            <person name="Chan C."/>
        </authorList>
    </citation>
    <scope>NUCLEOTIDE SEQUENCE [LARGE SCALE GENOMIC DNA]</scope>
</reference>
<evidence type="ECO:0000313" key="2">
    <source>
        <dbReference type="Proteomes" id="UP001189429"/>
    </source>
</evidence>
<dbReference type="Proteomes" id="UP001189429">
    <property type="component" value="Unassembled WGS sequence"/>
</dbReference>
<comment type="caution">
    <text evidence="1">The sequence shown here is derived from an EMBL/GenBank/DDBJ whole genome shotgun (WGS) entry which is preliminary data.</text>
</comment>